<proteinExistence type="predicted"/>
<gene>
    <name evidence="1" type="ORF">CCAP1982_LOCUS6714</name>
</gene>
<dbReference type="AlphaFoldDB" id="A0A811UHC9"/>
<accession>A0A811UHC9</accession>
<dbReference type="Proteomes" id="UP000606786">
    <property type="component" value="Unassembled WGS sequence"/>
</dbReference>
<name>A0A811UHC9_CERCA</name>
<evidence type="ECO:0000313" key="2">
    <source>
        <dbReference type="Proteomes" id="UP000606786"/>
    </source>
</evidence>
<reference evidence="1" key="1">
    <citation type="submission" date="2020-11" db="EMBL/GenBank/DDBJ databases">
        <authorList>
            <person name="Whitehead M."/>
        </authorList>
    </citation>
    <scope>NUCLEOTIDE SEQUENCE</scope>
    <source>
        <strain evidence="1">EGII</strain>
    </source>
</reference>
<protein>
    <submittedName>
        <fullName evidence="1">(Mediterranean fruit fly) hypothetical protein</fullName>
    </submittedName>
</protein>
<organism evidence="1 2">
    <name type="scientific">Ceratitis capitata</name>
    <name type="common">Mediterranean fruit fly</name>
    <name type="synonym">Tephritis capitata</name>
    <dbReference type="NCBI Taxonomy" id="7213"/>
    <lineage>
        <taxon>Eukaryota</taxon>
        <taxon>Metazoa</taxon>
        <taxon>Ecdysozoa</taxon>
        <taxon>Arthropoda</taxon>
        <taxon>Hexapoda</taxon>
        <taxon>Insecta</taxon>
        <taxon>Pterygota</taxon>
        <taxon>Neoptera</taxon>
        <taxon>Endopterygota</taxon>
        <taxon>Diptera</taxon>
        <taxon>Brachycera</taxon>
        <taxon>Muscomorpha</taxon>
        <taxon>Tephritoidea</taxon>
        <taxon>Tephritidae</taxon>
        <taxon>Ceratitis</taxon>
        <taxon>Ceratitis</taxon>
    </lineage>
</organism>
<comment type="caution">
    <text evidence="1">The sequence shown here is derived from an EMBL/GenBank/DDBJ whole genome shotgun (WGS) entry which is preliminary data.</text>
</comment>
<evidence type="ECO:0000313" key="1">
    <source>
        <dbReference type="EMBL" id="CAD6998100.1"/>
    </source>
</evidence>
<sequence length="101" mass="10815">MAVAITVCGTSTSVRHEDDFFNEICTLLPTYNLVRKCRRCMPAAASAAAAATAATHLRALCCAATPSSLLCFVTCITAGKEIHSDALRAALFRCVTNYRIE</sequence>
<dbReference type="EMBL" id="CAJHJT010000012">
    <property type="protein sequence ID" value="CAD6998100.1"/>
    <property type="molecule type" value="Genomic_DNA"/>
</dbReference>
<keyword evidence="2" id="KW-1185">Reference proteome</keyword>